<dbReference type="InterPro" id="IPR018485">
    <property type="entry name" value="FGGY_C"/>
</dbReference>
<evidence type="ECO:0000313" key="11">
    <source>
        <dbReference type="Proteomes" id="UP000183788"/>
    </source>
</evidence>
<proteinExistence type="inferred from homology"/>
<dbReference type="AlphaFoldDB" id="A0A1K1SMS7"/>
<dbReference type="STRING" id="1004.SAMN05661012_05671"/>
<dbReference type="GO" id="GO:0019301">
    <property type="term" value="P:rhamnose catabolic process"/>
    <property type="evidence" value="ECO:0007669"/>
    <property type="project" value="InterPro"/>
</dbReference>
<comment type="similarity">
    <text evidence="1">Belongs to the FGGY kinase family.</text>
</comment>
<gene>
    <name evidence="10" type="ORF">SAMN05661012_05671</name>
</gene>
<dbReference type="PANTHER" id="PTHR10196:SF93">
    <property type="entry name" value="L-RHAMNULOKINASE"/>
    <property type="match status" value="1"/>
</dbReference>
<evidence type="ECO:0000256" key="4">
    <source>
        <dbReference type="ARBA" id="ARBA00022777"/>
    </source>
</evidence>
<dbReference type="GO" id="GO:0004370">
    <property type="term" value="F:glycerol kinase activity"/>
    <property type="evidence" value="ECO:0007669"/>
    <property type="project" value="TreeGrafter"/>
</dbReference>
<dbReference type="GO" id="GO:0006071">
    <property type="term" value="P:glycerol metabolic process"/>
    <property type="evidence" value="ECO:0007669"/>
    <property type="project" value="TreeGrafter"/>
</dbReference>
<evidence type="ECO:0000256" key="2">
    <source>
        <dbReference type="ARBA" id="ARBA00022679"/>
    </source>
</evidence>
<evidence type="ECO:0000256" key="7">
    <source>
        <dbReference type="ARBA" id="ARBA00023308"/>
    </source>
</evidence>
<protein>
    <submittedName>
        <fullName evidence="10">Rhamnulokinase</fullName>
    </submittedName>
</protein>
<dbReference type="Pfam" id="PF00370">
    <property type="entry name" value="FGGY_N"/>
    <property type="match status" value="1"/>
</dbReference>
<keyword evidence="7" id="KW-0684">Rhamnose metabolism</keyword>
<evidence type="ECO:0000256" key="3">
    <source>
        <dbReference type="ARBA" id="ARBA00022741"/>
    </source>
</evidence>
<dbReference type="PANTHER" id="PTHR10196">
    <property type="entry name" value="SUGAR KINASE"/>
    <property type="match status" value="1"/>
</dbReference>
<keyword evidence="2" id="KW-0808">Transferase</keyword>
<dbReference type="InterPro" id="IPR018484">
    <property type="entry name" value="FGGY_N"/>
</dbReference>
<dbReference type="GO" id="GO:0005829">
    <property type="term" value="C:cytosol"/>
    <property type="evidence" value="ECO:0007669"/>
    <property type="project" value="TreeGrafter"/>
</dbReference>
<name>A0A1K1SMS7_9BACT</name>
<keyword evidence="6" id="KW-1015">Disulfide bond</keyword>
<evidence type="ECO:0000259" key="8">
    <source>
        <dbReference type="Pfam" id="PF00370"/>
    </source>
</evidence>
<evidence type="ECO:0000256" key="1">
    <source>
        <dbReference type="ARBA" id="ARBA00009156"/>
    </source>
</evidence>
<dbReference type="Gene3D" id="3.30.420.40">
    <property type="match status" value="2"/>
</dbReference>
<organism evidence="10 11">
    <name type="scientific">Chitinophaga sancti</name>
    <dbReference type="NCBI Taxonomy" id="1004"/>
    <lineage>
        <taxon>Bacteria</taxon>
        <taxon>Pseudomonadati</taxon>
        <taxon>Bacteroidota</taxon>
        <taxon>Chitinophagia</taxon>
        <taxon>Chitinophagales</taxon>
        <taxon>Chitinophagaceae</taxon>
        <taxon>Chitinophaga</taxon>
    </lineage>
</organism>
<dbReference type="GO" id="GO:0005524">
    <property type="term" value="F:ATP binding"/>
    <property type="evidence" value="ECO:0007669"/>
    <property type="project" value="UniProtKB-KW"/>
</dbReference>
<feature type="domain" description="Carbohydrate kinase FGGY C-terminal" evidence="9">
    <location>
        <begin position="289"/>
        <end position="478"/>
    </location>
</feature>
<evidence type="ECO:0000256" key="6">
    <source>
        <dbReference type="ARBA" id="ARBA00023157"/>
    </source>
</evidence>
<dbReference type="CDD" id="cd07771">
    <property type="entry name" value="ASKHA_NBD_FGGY_RhaB-like"/>
    <property type="match status" value="1"/>
</dbReference>
<dbReference type="Pfam" id="PF02782">
    <property type="entry name" value="FGGY_C"/>
    <property type="match status" value="1"/>
</dbReference>
<reference evidence="10 11" key="1">
    <citation type="submission" date="2016-11" db="EMBL/GenBank/DDBJ databases">
        <authorList>
            <person name="Jaros S."/>
            <person name="Januszkiewicz K."/>
            <person name="Wedrychowicz H."/>
        </authorList>
    </citation>
    <scope>NUCLEOTIDE SEQUENCE [LARGE SCALE GENOMIC DNA]</scope>
    <source>
        <strain evidence="10 11">DSM 784</strain>
    </source>
</reference>
<accession>A0A1K1SMS7</accession>
<feature type="domain" description="Carbohydrate kinase FGGY N-terminal" evidence="8">
    <location>
        <begin position="41"/>
        <end position="279"/>
    </location>
</feature>
<evidence type="ECO:0000313" key="10">
    <source>
        <dbReference type="EMBL" id="SFW85181.1"/>
    </source>
</evidence>
<dbReference type="SUPFAM" id="SSF53067">
    <property type="entry name" value="Actin-like ATPase domain"/>
    <property type="match status" value="2"/>
</dbReference>
<evidence type="ECO:0000259" key="9">
    <source>
        <dbReference type="Pfam" id="PF02782"/>
    </source>
</evidence>
<evidence type="ECO:0000256" key="5">
    <source>
        <dbReference type="ARBA" id="ARBA00022840"/>
    </source>
</evidence>
<keyword evidence="3" id="KW-0547">Nucleotide-binding</keyword>
<dbReference type="InterPro" id="IPR043129">
    <property type="entry name" value="ATPase_NBD"/>
</dbReference>
<dbReference type="InterPro" id="IPR013449">
    <property type="entry name" value="Rhamnulokinase"/>
</dbReference>
<dbReference type="EMBL" id="FPIZ01000026">
    <property type="protein sequence ID" value="SFW85181.1"/>
    <property type="molecule type" value="Genomic_DNA"/>
</dbReference>
<dbReference type="Proteomes" id="UP000183788">
    <property type="component" value="Unassembled WGS sequence"/>
</dbReference>
<sequence>MGLLPFCKVFPPKPSITIGAGWHKFVDSKNLRIMAACHLFAFDVGATSGRSCIARIDNDTITLQELTRFPNNIVRIDNKYYWDIYYLFEELKNGLKAAAAAGIKIDAIGVDTWGVDFVYLGKDGMLLSQPRAYRDPYTNGIPEEYFKTVAKKEVYDATGIQVMNFNSLYQLYAARKEQSSALEAAADILFMPDALSYLLTGRKVCEYTIASTSQLMNPRTKNFEGKLFDAIPLSTSLMQPIVMPGEIVAYVSESVQKECGIARIPVIAVAGHDTGSAVVAVPTTDENFAYLSSGTWSLMGIEVNEPIINEASYTLNFTNEGGVNGTTRFLKNITGMWLIEQCRKEWEAAGDKLSYSEIDRLNETADSFRFLIDPDHLSFANPDSMLRVIREYCENTGQGSPVTQADFIRCIFDSLALKYRKVLESLQSLAPFPIQRLHVIGGGSKNTMLNQMTANAIGMPVVSGPTEATAIGNIMMQAKGIGYVNSLAEIRRVVRNSIKQDTYLPKDTAQWNAAYNRFREIIKYN</sequence>
<keyword evidence="5" id="KW-0067">ATP-binding</keyword>
<dbReference type="GO" id="GO:0008993">
    <property type="term" value="F:rhamnulokinase activity"/>
    <property type="evidence" value="ECO:0007669"/>
    <property type="project" value="InterPro"/>
</dbReference>
<keyword evidence="4 10" id="KW-0418">Kinase</keyword>